<evidence type="ECO:0000256" key="17">
    <source>
        <dbReference type="ARBA" id="ARBA00049628"/>
    </source>
</evidence>
<keyword evidence="4 18" id="KW-0963">Cytoplasm</keyword>
<feature type="binding site" evidence="18">
    <location>
        <position position="23"/>
    </location>
    <ligand>
        <name>UDP-N-acetyl-alpha-D-glucosamine</name>
        <dbReference type="ChEBI" id="CHEBI:57705"/>
    </ligand>
</feature>
<feature type="binding site" evidence="18">
    <location>
        <position position="225"/>
    </location>
    <ligand>
        <name>Mg(2+)</name>
        <dbReference type="ChEBI" id="CHEBI:18420"/>
    </ligand>
</feature>
<evidence type="ECO:0000256" key="1">
    <source>
        <dbReference type="ARBA" id="ARBA00004496"/>
    </source>
</evidence>
<evidence type="ECO:0000256" key="10">
    <source>
        <dbReference type="ARBA" id="ARBA00022960"/>
    </source>
</evidence>
<feature type="binding site" evidence="18">
    <location>
        <position position="349"/>
    </location>
    <ligand>
        <name>UDP-N-acetyl-alpha-D-glucosamine</name>
        <dbReference type="ChEBI" id="CHEBI:57705"/>
    </ligand>
</feature>
<comment type="pathway">
    <text evidence="18">Nucleotide-sugar biosynthesis; UDP-N-acetyl-alpha-D-glucosamine biosynthesis; N-acetyl-alpha-D-glucosamine 1-phosphate from alpha-D-glucosamine 6-phosphate (route II): step 2/2.</text>
</comment>
<evidence type="ECO:0000256" key="18">
    <source>
        <dbReference type="HAMAP-Rule" id="MF_01631"/>
    </source>
</evidence>
<feature type="binding site" evidence="18">
    <location>
        <position position="137"/>
    </location>
    <ligand>
        <name>UDP-N-acetyl-alpha-D-glucosamine</name>
        <dbReference type="ChEBI" id="CHEBI:57705"/>
    </ligand>
</feature>
<evidence type="ECO:0000259" key="19">
    <source>
        <dbReference type="Pfam" id="PF12804"/>
    </source>
</evidence>
<dbReference type="SUPFAM" id="SSF53448">
    <property type="entry name" value="Nucleotide-diphospho-sugar transferases"/>
    <property type="match status" value="1"/>
</dbReference>
<evidence type="ECO:0000256" key="2">
    <source>
        <dbReference type="ARBA" id="ARBA00007707"/>
    </source>
</evidence>
<feature type="binding site" evidence="18">
    <location>
        <begin position="9"/>
        <end position="12"/>
    </location>
    <ligand>
        <name>UDP-N-acetyl-alpha-D-glucosamine</name>
        <dbReference type="ChEBI" id="CHEBI:57705"/>
    </ligand>
</feature>
<evidence type="ECO:0000313" key="21">
    <source>
        <dbReference type="Proteomes" id="UP000316584"/>
    </source>
</evidence>
<dbReference type="PANTHER" id="PTHR43584:SF3">
    <property type="entry name" value="BIFUNCTIONAL PROTEIN GLMU"/>
    <property type="match status" value="1"/>
</dbReference>
<dbReference type="Pfam" id="PF12804">
    <property type="entry name" value="NTP_transf_3"/>
    <property type="match status" value="1"/>
</dbReference>
<feature type="binding site" evidence="18">
    <location>
        <begin position="384"/>
        <end position="385"/>
    </location>
    <ligand>
        <name>acetyl-CoA</name>
        <dbReference type="ChEBI" id="CHEBI:57288"/>
    </ligand>
</feature>
<accession>A0A518N7H7</accession>
<dbReference type="InterPro" id="IPR050065">
    <property type="entry name" value="GlmU-like"/>
</dbReference>
<evidence type="ECO:0000256" key="15">
    <source>
        <dbReference type="ARBA" id="ARBA00048247"/>
    </source>
</evidence>
<dbReference type="KEGG" id="lug:FPZ22_05915"/>
<dbReference type="GO" id="GO:0005737">
    <property type="term" value="C:cytoplasm"/>
    <property type="evidence" value="ECO:0007669"/>
    <property type="project" value="UniProtKB-SubCell"/>
</dbReference>
<evidence type="ECO:0000313" key="20">
    <source>
        <dbReference type="EMBL" id="QDW67858.1"/>
    </source>
</evidence>
<comment type="catalytic activity">
    <reaction evidence="16 18">
        <text>N-acetyl-alpha-D-glucosamine 1-phosphate + UTP + H(+) = UDP-N-acetyl-alpha-D-glucosamine + diphosphate</text>
        <dbReference type="Rhea" id="RHEA:13509"/>
        <dbReference type="ChEBI" id="CHEBI:15378"/>
        <dbReference type="ChEBI" id="CHEBI:33019"/>
        <dbReference type="ChEBI" id="CHEBI:46398"/>
        <dbReference type="ChEBI" id="CHEBI:57705"/>
        <dbReference type="ChEBI" id="CHEBI:57776"/>
        <dbReference type="EC" id="2.7.7.23"/>
    </reaction>
</comment>
<comment type="catalytic activity">
    <reaction evidence="15 18">
        <text>alpha-D-glucosamine 1-phosphate + acetyl-CoA = N-acetyl-alpha-D-glucosamine 1-phosphate + CoA + H(+)</text>
        <dbReference type="Rhea" id="RHEA:13725"/>
        <dbReference type="ChEBI" id="CHEBI:15378"/>
        <dbReference type="ChEBI" id="CHEBI:57287"/>
        <dbReference type="ChEBI" id="CHEBI:57288"/>
        <dbReference type="ChEBI" id="CHEBI:57776"/>
        <dbReference type="ChEBI" id="CHEBI:58516"/>
        <dbReference type="EC" id="2.3.1.157"/>
    </reaction>
</comment>
<feature type="binding site" evidence="18">
    <location>
        <position position="364"/>
    </location>
    <ligand>
        <name>UDP-N-acetyl-alpha-D-glucosamine</name>
        <dbReference type="ChEBI" id="CHEBI:57705"/>
    </ligand>
</feature>
<dbReference type="EMBL" id="CP042218">
    <property type="protein sequence ID" value="QDW67858.1"/>
    <property type="molecule type" value="Genomic_DNA"/>
</dbReference>
<feature type="binding site" evidence="18">
    <location>
        <position position="104"/>
    </location>
    <ligand>
        <name>Mg(2+)</name>
        <dbReference type="ChEBI" id="CHEBI:18420"/>
    </ligand>
</feature>
<dbReference type="Gene3D" id="2.160.10.10">
    <property type="entry name" value="Hexapeptide repeat proteins"/>
    <property type="match status" value="1"/>
</dbReference>
<dbReference type="GO" id="GO:0006048">
    <property type="term" value="P:UDP-N-acetylglucosamine biosynthetic process"/>
    <property type="evidence" value="ECO:0007669"/>
    <property type="project" value="UniProtKB-UniPathway"/>
</dbReference>
<keyword evidence="14 18" id="KW-0961">Cell wall biogenesis/degradation</keyword>
<keyword evidence="5 18" id="KW-0808">Transferase</keyword>
<feature type="binding site" evidence="18">
    <location>
        <position position="378"/>
    </location>
    <ligand>
        <name>acetyl-CoA</name>
        <dbReference type="ChEBI" id="CHEBI:57288"/>
    </ligand>
</feature>
<evidence type="ECO:0000256" key="11">
    <source>
        <dbReference type="ARBA" id="ARBA00022984"/>
    </source>
</evidence>
<feature type="region of interest" description="Pyrophosphorylase" evidence="18">
    <location>
        <begin position="1"/>
        <end position="227"/>
    </location>
</feature>
<dbReference type="SUPFAM" id="SSF51161">
    <property type="entry name" value="Trimeric LpxA-like enzymes"/>
    <property type="match status" value="1"/>
</dbReference>
<evidence type="ECO:0000256" key="3">
    <source>
        <dbReference type="ARBA" id="ARBA00007947"/>
    </source>
</evidence>
<dbReference type="CDD" id="cd03353">
    <property type="entry name" value="LbH_GlmU_C"/>
    <property type="match status" value="1"/>
</dbReference>
<feature type="binding site" evidence="18">
    <location>
        <begin position="80"/>
        <end position="81"/>
    </location>
    <ligand>
        <name>UDP-N-acetyl-alpha-D-glucosamine</name>
        <dbReference type="ChEBI" id="CHEBI:57705"/>
    </ligand>
</feature>
<feature type="binding site" evidence="18">
    <location>
        <position position="225"/>
    </location>
    <ligand>
        <name>UDP-N-acetyl-alpha-D-glucosamine</name>
        <dbReference type="ChEBI" id="CHEBI:57705"/>
    </ligand>
</feature>
<keyword evidence="13 18" id="KW-0012">Acyltransferase</keyword>
<feature type="binding site" evidence="18">
    <location>
        <position position="421"/>
    </location>
    <ligand>
        <name>acetyl-CoA</name>
        <dbReference type="ChEBI" id="CHEBI:57288"/>
    </ligand>
</feature>
<dbReference type="GO" id="GO:0008360">
    <property type="term" value="P:regulation of cell shape"/>
    <property type="evidence" value="ECO:0007669"/>
    <property type="project" value="UniProtKB-KW"/>
</dbReference>
<feature type="binding site" evidence="18">
    <location>
        <position position="438"/>
    </location>
    <ligand>
        <name>acetyl-CoA</name>
        <dbReference type="ChEBI" id="CHEBI:57288"/>
    </ligand>
</feature>
<evidence type="ECO:0000256" key="12">
    <source>
        <dbReference type="ARBA" id="ARBA00023268"/>
    </source>
</evidence>
<comment type="subunit">
    <text evidence="18">Homotrimer.</text>
</comment>
<dbReference type="OrthoDB" id="9775031at2"/>
<feature type="region of interest" description="N-acetyltransferase" evidence="18">
    <location>
        <begin position="249"/>
        <end position="462"/>
    </location>
</feature>
<dbReference type="GO" id="GO:0016020">
    <property type="term" value="C:membrane"/>
    <property type="evidence" value="ECO:0007669"/>
    <property type="project" value="GOC"/>
</dbReference>
<feature type="active site" description="Proton acceptor" evidence="18">
    <location>
        <position position="361"/>
    </location>
</feature>
<evidence type="ECO:0000256" key="4">
    <source>
        <dbReference type="ARBA" id="ARBA00022490"/>
    </source>
</evidence>
<dbReference type="GO" id="GO:0000287">
    <property type="term" value="F:magnesium ion binding"/>
    <property type="evidence" value="ECO:0007669"/>
    <property type="project" value="UniProtKB-UniRule"/>
</dbReference>
<feature type="region of interest" description="Linker" evidence="18">
    <location>
        <begin position="228"/>
        <end position="248"/>
    </location>
</feature>
<feature type="binding site" evidence="18">
    <location>
        <position position="375"/>
    </location>
    <ligand>
        <name>UDP-N-acetyl-alpha-D-glucosamine</name>
        <dbReference type="ChEBI" id="CHEBI:57705"/>
    </ligand>
</feature>
<evidence type="ECO:0000256" key="8">
    <source>
        <dbReference type="ARBA" id="ARBA00022737"/>
    </source>
</evidence>
<keyword evidence="9 18" id="KW-0460">Magnesium</keyword>
<dbReference type="PANTHER" id="PTHR43584">
    <property type="entry name" value="NUCLEOTIDYL TRANSFERASE"/>
    <property type="match status" value="1"/>
</dbReference>
<dbReference type="Gene3D" id="3.90.550.10">
    <property type="entry name" value="Spore Coat Polysaccharide Biosynthesis Protein SpsA, Chain A"/>
    <property type="match status" value="1"/>
</dbReference>
<feature type="binding site" evidence="18">
    <location>
        <begin position="102"/>
        <end position="104"/>
    </location>
    <ligand>
        <name>UDP-N-acetyl-alpha-D-glucosamine</name>
        <dbReference type="ChEBI" id="CHEBI:57705"/>
    </ligand>
</feature>
<keyword evidence="6 18" id="KW-0548">Nucleotidyltransferase</keyword>
<evidence type="ECO:0000256" key="9">
    <source>
        <dbReference type="ARBA" id="ARBA00022842"/>
    </source>
</evidence>
<evidence type="ECO:0000256" key="16">
    <source>
        <dbReference type="ARBA" id="ARBA00048493"/>
    </source>
</evidence>
<dbReference type="InterPro" id="IPR038009">
    <property type="entry name" value="GlmU_C_LbH"/>
</dbReference>
<keyword evidence="11 18" id="KW-0573">Peptidoglycan synthesis</keyword>
<feature type="binding site" evidence="18">
    <location>
        <position position="167"/>
    </location>
    <ligand>
        <name>UDP-N-acetyl-alpha-D-glucosamine</name>
        <dbReference type="ChEBI" id="CHEBI:57705"/>
    </ligand>
</feature>
<dbReference type="GO" id="GO:0000902">
    <property type="term" value="P:cell morphogenesis"/>
    <property type="evidence" value="ECO:0007669"/>
    <property type="project" value="UniProtKB-UniRule"/>
</dbReference>
<dbReference type="Pfam" id="PF00132">
    <property type="entry name" value="Hexapep"/>
    <property type="match status" value="2"/>
</dbReference>
<dbReference type="Proteomes" id="UP000316584">
    <property type="component" value="Chromosome"/>
</dbReference>
<feature type="domain" description="MobA-like NTP transferase" evidence="19">
    <location>
        <begin position="6"/>
        <end position="134"/>
    </location>
</feature>
<dbReference type="GO" id="GO:0009252">
    <property type="term" value="P:peptidoglycan biosynthetic process"/>
    <property type="evidence" value="ECO:0007669"/>
    <property type="project" value="UniProtKB-UniRule"/>
</dbReference>
<keyword evidence="8 18" id="KW-0677">Repeat</keyword>
<evidence type="ECO:0000256" key="13">
    <source>
        <dbReference type="ARBA" id="ARBA00023315"/>
    </source>
</evidence>
<dbReference type="NCBIfam" id="TIGR01173">
    <property type="entry name" value="glmU"/>
    <property type="match status" value="1"/>
</dbReference>
<evidence type="ECO:0000256" key="7">
    <source>
        <dbReference type="ARBA" id="ARBA00022723"/>
    </source>
</evidence>
<comment type="similarity">
    <text evidence="3 18">In the N-terminal section; belongs to the N-acetylglucosamine-1-phosphate uridyltransferase family.</text>
</comment>
<dbReference type="InterPro" id="IPR001451">
    <property type="entry name" value="Hexapep"/>
</dbReference>
<feature type="binding site" evidence="18">
    <location>
        <position position="75"/>
    </location>
    <ligand>
        <name>UDP-N-acetyl-alpha-D-glucosamine</name>
        <dbReference type="ChEBI" id="CHEBI:57705"/>
    </ligand>
</feature>
<comment type="function">
    <text evidence="17 18">Catalyzes the last two sequential reactions in the de novo biosynthetic pathway for UDP-N-acetylglucosamine (UDP-GlcNAc). The C-terminal domain catalyzes the transfer of acetyl group from acetyl coenzyme A to glucosamine-1-phosphate (GlcN-1-P) to produce N-acetylglucosamine-1-phosphate (GlcNAc-1-P), which is converted into UDP-GlcNAc by the transfer of uridine 5-monophosphate (from uridine 5-triphosphate), a reaction catalyzed by the N-terminal domain.</text>
</comment>
<feature type="binding site" evidence="18">
    <location>
        <position position="152"/>
    </location>
    <ligand>
        <name>UDP-N-acetyl-alpha-D-glucosamine</name>
        <dbReference type="ChEBI" id="CHEBI:57705"/>
    </ligand>
</feature>
<dbReference type="GO" id="GO:0003977">
    <property type="term" value="F:UDP-N-acetylglucosamine diphosphorylase activity"/>
    <property type="evidence" value="ECO:0007669"/>
    <property type="project" value="UniProtKB-UniRule"/>
</dbReference>
<keyword evidence="10 18" id="KW-0133">Cell shape</keyword>
<dbReference type="InterPro" id="IPR025877">
    <property type="entry name" value="MobA-like_NTP_Trfase"/>
</dbReference>
<dbReference type="HAMAP" id="MF_01631">
    <property type="entry name" value="GlmU"/>
    <property type="match status" value="1"/>
</dbReference>
<dbReference type="GO" id="GO:0071555">
    <property type="term" value="P:cell wall organization"/>
    <property type="evidence" value="ECO:0007669"/>
    <property type="project" value="UniProtKB-KW"/>
</dbReference>
<keyword evidence="21" id="KW-1185">Reference proteome</keyword>
<evidence type="ECO:0000256" key="14">
    <source>
        <dbReference type="ARBA" id="ARBA00023316"/>
    </source>
</evidence>
<protein>
    <recommendedName>
        <fullName evidence="18">Bifunctional protein GlmU</fullName>
    </recommendedName>
    <domain>
        <recommendedName>
            <fullName evidence="18">UDP-N-acetylglucosamine pyrophosphorylase</fullName>
            <ecNumber evidence="18">2.7.7.23</ecNumber>
        </recommendedName>
        <alternativeName>
            <fullName evidence="18">N-acetylglucosamine-1-phosphate uridyltransferase</fullName>
        </alternativeName>
    </domain>
    <domain>
        <recommendedName>
            <fullName evidence="18">Glucosamine-1-phosphate N-acetyltransferase</fullName>
            <ecNumber evidence="18">2.3.1.157</ecNumber>
        </recommendedName>
    </domain>
</protein>
<evidence type="ECO:0000256" key="5">
    <source>
        <dbReference type="ARBA" id="ARBA00022679"/>
    </source>
</evidence>
<dbReference type="AlphaFoldDB" id="A0A518N7H7"/>
<dbReference type="InterPro" id="IPR005882">
    <property type="entry name" value="Bifunctional_GlmU"/>
</dbReference>
<comment type="subcellular location">
    <subcellularLocation>
        <location evidence="1 18">Cytoplasm</location>
    </subcellularLocation>
</comment>
<dbReference type="InterPro" id="IPR029044">
    <property type="entry name" value="Nucleotide-diphossugar_trans"/>
</dbReference>
<reference evidence="20 21" key="1">
    <citation type="submission" date="2019-07" db="EMBL/GenBank/DDBJ databases">
        <title>Full genome sequence of Luteimonas sp. Gr-4.</title>
        <authorList>
            <person name="Im W.-T."/>
        </authorList>
    </citation>
    <scope>NUCLEOTIDE SEQUENCE [LARGE SCALE GENOMIC DNA]</scope>
    <source>
        <strain evidence="20 21">Gr-4</strain>
    </source>
</reference>
<name>A0A518N7H7_9GAMM</name>
<comment type="similarity">
    <text evidence="2 18">In the C-terminal section; belongs to the transferase hexapeptide repeat family.</text>
</comment>
<organism evidence="20 21">
    <name type="scientific">Luteimonas granuli</name>
    <dbReference type="NCBI Taxonomy" id="1176533"/>
    <lineage>
        <taxon>Bacteria</taxon>
        <taxon>Pseudomonadati</taxon>
        <taxon>Pseudomonadota</taxon>
        <taxon>Gammaproteobacteria</taxon>
        <taxon>Lysobacterales</taxon>
        <taxon>Lysobacteraceae</taxon>
        <taxon>Luteimonas</taxon>
    </lineage>
</organism>
<evidence type="ECO:0000256" key="6">
    <source>
        <dbReference type="ARBA" id="ARBA00022695"/>
    </source>
</evidence>
<comment type="cofactor">
    <cofactor evidence="18">
        <name>Mg(2+)</name>
        <dbReference type="ChEBI" id="CHEBI:18420"/>
    </cofactor>
    <text evidence="18">Binds 1 Mg(2+) ion per subunit.</text>
</comment>
<dbReference type="EC" id="2.7.7.23" evidence="18"/>
<dbReference type="GO" id="GO:0019134">
    <property type="term" value="F:glucosamine-1-phosphate N-acetyltransferase activity"/>
    <property type="evidence" value="ECO:0007669"/>
    <property type="project" value="UniProtKB-UniRule"/>
</dbReference>
<dbReference type="CDD" id="cd02540">
    <property type="entry name" value="GT2_GlmU_N_bac"/>
    <property type="match status" value="1"/>
</dbReference>
<sequence length="462" mass="48580">MTELHVVILAAGEGKRMRSDLPKVLQKIAGRPMLAHVIDAARALGPAAIHVVHGHGGDQVREAFSGQADLEWVEQASRLGTGHAVREAMPGVPDGAQVLVLYGDVPLITTATLRRLLAAGDRLAVLVAEVDDPRGYGRIVRDPEGNVGAIVEEKDADAAQRRISTINTGVLAAEATALKNWLGRLSSDNAQGEYYLTDVFAMAAAEYSAAEMVFVDDPVETEGANDPWQLAQLERAMQRRLVRALCGEGVRFADPARVDIRGEVTAGRDVEIDADVVFEGRVVLGDGVRIGPFCRIRDAELGPGTEVRAHCDIEGARTEGAVRIGPFARLRPGTVLADGVHIGNFVETKNAVLGVGSKASHLSYLGDADIGAGVNVGAGTITCNYDGVNKSTTTIGDGAFIGSNSSLVAPVTIGRQATIGAGSVITGNAPEGKLTLARGRQQTIDAWHRPTRKPEPPASSSP</sequence>
<dbReference type="GO" id="GO:0009245">
    <property type="term" value="P:lipid A biosynthetic process"/>
    <property type="evidence" value="ECO:0007669"/>
    <property type="project" value="UniProtKB-UniRule"/>
</dbReference>
<dbReference type="InterPro" id="IPR011004">
    <property type="entry name" value="Trimer_LpxA-like_sf"/>
</dbReference>
<feature type="binding site" evidence="18">
    <location>
        <position position="331"/>
    </location>
    <ligand>
        <name>UDP-N-acetyl-alpha-D-glucosamine</name>
        <dbReference type="ChEBI" id="CHEBI:57705"/>
    </ligand>
</feature>
<keyword evidence="12 18" id="KW-0511">Multifunctional enzyme</keyword>
<feature type="binding site" evidence="18">
    <location>
        <position position="403"/>
    </location>
    <ligand>
        <name>acetyl-CoA</name>
        <dbReference type="ChEBI" id="CHEBI:57288"/>
    </ligand>
</feature>
<gene>
    <name evidence="18 20" type="primary">glmU</name>
    <name evidence="20" type="ORF">FPZ22_05915</name>
</gene>
<comment type="pathway">
    <text evidence="18">Bacterial outer membrane biogenesis; LPS lipid A biosynthesis.</text>
</comment>
<dbReference type="UniPathway" id="UPA00113">
    <property type="reaction ID" value="UER00532"/>
</dbReference>
<proteinExistence type="inferred from homology"/>
<comment type="pathway">
    <text evidence="18">Nucleotide-sugar biosynthesis; UDP-N-acetyl-alpha-D-glucosamine biosynthesis; UDP-N-acetyl-alpha-D-glucosamine from N-acetyl-alpha-D-glucosamine 1-phosphate: step 1/1.</text>
</comment>
<dbReference type="EC" id="2.3.1.157" evidence="18"/>
<dbReference type="UniPathway" id="UPA00973"/>
<keyword evidence="7 18" id="KW-0479">Metal-binding</keyword>